<evidence type="ECO:0000256" key="1">
    <source>
        <dbReference type="ARBA" id="ARBA00004651"/>
    </source>
</evidence>
<dbReference type="GO" id="GO:0003677">
    <property type="term" value="F:DNA binding"/>
    <property type="evidence" value="ECO:0007669"/>
    <property type="project" value="InterPro"/>
</dbReference>
<evidence type="ECO:0000256" key="2">
    <source>
        <dbReference type="ARBA" id="ARBA00022475"/>
    </source>
</evidence>
<dbReference type="GO" id="GO:0005524">
    <property type="term" value="F:ATP binding"/>
    <property type="evidence" value="ECO:0007669"/>
    <property type="project" value="UniProtKB-UniRule"/>
</dbReference>
<accession>A0A3D9ZID2</accession>
<dbReference type="InterPro" id="IPR002543">
    <property type="entry name" value="FtsK_dom"/>
</dbReference>
<dbReference type="OrthoDB" id="9807790at2"/>
<sequence length="1304" mass="139307">MTTRLVHRPARATRPAAEPVARVVEAPPTLPEGRAASNVMMLLPAVGIAGSLSMMLFFRGSGFAVIGALVLVAALVIGGLLMLSQRGQAARARRQQRERYLDYLEELRESLAADERAARLRARQLNPSVAALVDVVRDPARRWERRRSDPDFLALRIGLGTLPVRPLTLPDQGTALQPTDPFMLAEARGVLRRFRQAPGMPLVVPLDRVGDVSIVGPRAAVLRTVETVLTQVAALHAPDDVALAVAHPPGREADWAWVRWLPHVLDPMARDGVSPARRIATDPGSLRLLLRAELDQRAALAAESRRGGDLVRAHRLLVVHDTYGEVPQRLPDDLGVTVLHLVADRLQEPEQVAIRITVDGADATVEDLRPAAPLRSAGRLDPAGPALAEALARMLAPLRLSPDSVDEDPHAGPVDIVNLLGIEEPATVDTAWLWRDRGPRGFLRVPIGLDEQGQPVLLDLKESAQLGMGPHGLCVGATGSGKSELLRMLVLGLAVSHSPDQLALVLIDYKGGATFAPFAELPHVAGVITNLEDDAGLVERAYASLDGEVKRRQQVLRDAGHVANIADYAALREQRPDLPPLPYLMVVIDEFGELLTARPDFIELFLTIGRIGRSIGVHLLLSSQRIEGGKLKGLDTYLSYRLGLRTFSEAESRTVLETPDAFHLPPLPGFGFLKVDTTIYQRFKAGYVSAPYLPAAAAPPAGSAQPPAVGVFGTYNAPVTVDDTEAELPARTVGGSLLGLLVDQLAAAAKPVHQIWLPPLPAALTLDQVAGPVVAGQGGVRLRAELPPMRVPIGILDDPAHQGQGGWVLDLTAAGGHVAVIGGPQSGKTTLLRTLVTALALSHTPRQVAVYAIDLVGSGLSTLAGFPHVGGVAGRSDRERIRRTMEEVRAMLEDREHLCREHGIDSVEQLRTRHAAGELPTLATADVVLAVDGLGALRTDFEDLEPLLADLLQRGGGYGVHVVATMLRWNDVRMALQATFGGRIELRLGDPTDSAVDRRLAETIRPDQPGRALTVGKLFGQVALPRIEGLAVPDGLAEAVEQVATLVRTAWPGPVAPPVRVLPHRLPADRLPTATASPDRLPVGVDELALRPVDLDLFGADQHLLVLGDGRCGKTNLLRVVARGLCARFTEEQVVFAVVDPRGQLRDAIPAAFVGGYAHNARMAGALAAGVAKELLKRMPDDPGATAGRDGPRVVLLVDDYDLLAGGGQRPLEALQPLIPAARDIGLHVVLTRPVAGAARALYEPFALALRETGTTGLVMAGDRAEGPIFPGVYAGPQPPGRGWWVRRGEPGRLVQTATDRDTP</sequence>
<name>A0A3D9ZID2_9ACTN</name>
<feature type="binding site" evidence="9">
    <location>
        <begin position="822"/>
        <end position="829"/>
    </location>
    <ligand>
        <name>ATP</name>
        <dbReference type="ChEBI" id="CHEBI:30616"/>
    </ligand>
</feature>
<dbReference type="InterPro" id="IPR050206">
    <property type="entry name" value="FtsK/SpoIIIE/SftA"/>
</dbReference>
<dbReference type="NCBIfam" id="TIGR03924">
    <property type="entry name" value="T7SS_EccC_a"/>
    <property type="match status" value="1"/>
</dbReference>
<keyword evidence="2" id="KW-1003">Cell membrane</keyword>
<dbReference type="Gene3D" id="3.40.50.300">
    <property type="entry name" value="P-loop containing nucleotide triphosphate hydrolases"/>
    <property type="match status" value="4"/>
</dbReference>
<comment type="caution">
    <text evidence="12">The sequence shown here is derived from an EMBL/GenBank/DDBJ whole genome shotgun (WGS) entry which is preliminary data.</text>
</comment>
<evidence type="ECO:0000259" key="11">
    <source>
        <dbReference type="PROSITE" id="PS50901"/>
    </source>
</evidence>
<feature type="binding site" evidence="9">
    <location>
        <begin position="1108"/>
        <end position="1115"/>
    </location>
    <ligand>
        <name>ATP</name>
        <dbReference type="ChEBI" id="CHEBI:30616"/>
    </ligand>
</feature>
<evidence type="ECO:0000256" key="10">
    <source>
        <dbReference type="SAM" id="Phobius"/>
    </source>
</evidence>
<keyword evidence="5 9" id="KW-0547">Nucleotide-binding</keyword>
<dbReference type="InterPro" id="IPR023836">
    <property type="entry name" value="EccCa-like_Actinobacteria"/>
</dbReference>
<dbReference type="PANTHER" id="PTHR22683:SF1">
    <property type="entry name" value="TYPE VII SECRETION SYSTEM PROTEIN ESSC"/>
    <property type="match status" value="1"/>
</dbReference>
<keyword evidence="8 10" id="KW-0472">Membrane</keyword>
<feature type="binding site" evidence="9">
    <location>
        <begin position="476"/>
        <end position="483"/>
    </location>
    <ligand>
        <name>ATP</name>
        <dbReference type="ChEBI" id="CHEBI:30616"/>
    </ligand>
</feature>
<feature type="domain" description="FtsK" evidence="11">
    <location>
        <begin position="804"/>
        <end position="995"/>
    </location>
</feature>
<keyword evidence="4" id="KW-0677">Repeat</keyword>
<feature type="domain" description="FtsK" evidence="11">
    <location>
        <begin position="1090"/>
        <end position="1269"/>
    </location>
</feature>
<dbReference type="GO" id="GO:0005886">
    <property type="term" value="C:plasma membrane"/>
    <property type="evidence" value="ECO:0007669"/>
    <property type="project" value="UniProtKB-SubCell"/>
</dbReference>
<evidence type="ECO:0000256" key="7">
    <source>
        <dbReference type="ARBA" id="ARBA00022989"/>
    </source>
</evidence>
<dbReference type="EMBL" id="QUMQ01000001">
    <property type="protein sequence ID" value="REF97158.1"/>
    <property type="molecule type" value="Genomic_DNA"/>
</dbReference>
<evidence type="ECO:0000256" key="8">
    <source>
        <dbReference type="ARBA" id="ARBA00023136"/>
    </source>
</evidence>
<feature type="transmembrane region" description="Helical" evidence="10">
    <location>
        <begin position="64"/>
        <end position="84"/>
    </location>
</feature>
<dbReference type="NCBIfam" id="TIGR03925">
    <property type="entry name" value="T7SS_EccC_b"/>
    <property type="match status" value="1"/>
</dbReference>
<keyword evidence="13" id="KW-1185">Reference proteome</keyword>
<dbReference type="PROSITE" id="PS50901">
    <property type="entry name" value="FTSK"/>
    <property type="match status" value="3"/>
</dbReference>
<evidence type="ECO:0000256" key="6">
    <source>
        <dbReference type="ARBA" id="ARBA00022840"/>
    </source>
</evidence>
<keyword evidence="6 9" id="KW-0067">ATP-binding</keyword>
<organism evidence="12 13">
    <name type="scientific">Asanoa ferruginea</name>
    <dbReference type="NCBI Taxonomy" id="53367"/>
    <lineage>
        <taxon>Bacteria</taxon>
        <taxon>Bacillati</taxon>
        <taxon>Actinomycetota</taxon>
        <taxon>Actinomycetes</taxon>
        <taxon>Micromonosporales</taxon>
        <taxon>Micromonosporaceae</taxon>
        <taxon>Asanoa</taxon>
    </lineage>
</organism>
<dbReference type="InterPro" id="IPR003593">
    <property type="entry name" value="AAA+_ATPase"/>
</dbReference>
<dbReference type="Proteomes" id="UP000256913">
    <property type="component" value="Unassembled WGS sequence"/>
</dbReference>
<feature type="domain" description="FtsK" evidence="11">
    <location>
        <begin position="453"/>
        <end position="653"/>
    </location>
</feature>
<keyword evidence="7 10" id="KW-1133">Transmembrane helix</keyword>
<protein>
    <submittedName>
        <fullName evidence="12">S-DNA-T family DNA segregation ATPase FtsK/SpoIIIE</fullName>
    </submittedName>
</protein>
<dbReference type="RefSeq" id="WP_116068568.1">
    <property type="nucleotide sequence ID" value="NZ_BONB01000030.1"/>
</dbReference>
<evidence type="ECO:0000256" key="9">
    <source>
        <dbReference type="PROSITE-ProRule" id="PRU00289"/>
    </source>
</evidence>
<evidence type="ECO:0000256" key="5">
    <source>
        <dbReference type="ARBA" id="ARBA00022741"/>
    </source>
</evidence>
<dbReference type="InterPro" id="IPR027417">
    <property type="entry name" value="P-loop_NTPase"/>
</dbReference>
<evidence type="ECO:0000256" key="3">
    <source>
        <dbReference type="ARBA" id="ARBA00022692"/>
    </source>
</evidence>
<dbReference type="SUPFAM" id="SSF52540">
    <property type="entry name" value="P-loop containing nucleoside triphosphate hydrolases"/>
    <property type="match status" value="3"/>
</dbReference>
<gene>
    <name evidence="12" type="ORF">DFJ67_3155</name>
</gene>
<reference evidence="12 13" key="1">
    <citation type="submission" date="2018-08" db="EMBL/GenBank/DDBJ databases">
        <title>Sequencing the genomes of 1000 actinobacteria strains.</title>
        <authorList>
            <person name="Klenk H.-P."/>
        </authorList>
    </citation>
    <scope>NUCLEOTIDE SEQUENCE [LARGE SCALE GENOMIC DNA]</scope>
    <source>
        <strain evidence="12 13">DSM 44099</strain>
    </source>
</reference>
<evidence type="ECO:0000313" key="13">
    <source>
        <dbReference type="Proteomes" id="UP000256913"/>
    </source>
</evidence>
<evidence type="ECO:0000256" key="4">
    <source>
        <dbReference type="ARBA" id="ARBA00022737"/>
    </source>
</evidence>
<evidence type="ECO:0000313" key="12">
    <source>
        <dbReference type="EMBL" id="REF97158.1"/>
    </source>
</evidence>
<dbReference type="SMART" id="SM00382">
    <property type="entry name" value="AAA"/>
    <property type="match status" value="3"/>
</dbReference>
<proteinExistence type="predicted"/>
<dbReference type="Pfam" id="PF01580">
    <property type="entry name" value="FtsK_SpoIIIE"/>
    <property type="match status" value="2"/>
</dbReference>
<keyword evidence="3 10" id="KW-0812">Transmembrane</keyword>
<dbReference type="InterPro" id="IPR023837">
    <property type="entry name" value="EccCb-like_Actinobacteria"/>
</dbReference>
<comment type="subcellular location">
    <subcellularLocation>
        <location evidence="1">Cell membrane</location>
        <topology evidence="1">Multi-pass membrane protein</topology>
    </subcellularLocation>
</comment>
<dbReference type="PANTHER" id="PTHR22683">
    <property type="entry name" value="SPORULATION PROTEIN RELATED"/>
    <property type="match status" value="1"/>
</dbReference>